<organism evidence="1 2">
    <name type="scientific">Bauhinia variegata</name>
    <name type="common">Purple orchid tree</name>
    <name type="synonym">Phanera variegata</name>
    <dbReference type="NCBI Taxonomy" id="167791"/>
    <lineage>
        <taxon>Eukaryota</taxon>
        <taxon>Viridiplantae</taxon>
        <taxon>Streptophyta</taxon>
        <taxon>Embryophyta</taxon>
        <taxon>Tracheophyta</taxon>
        <taxon>Spermatophyta</taxon>
        <taxon>Magnoliopsida</taxon>
        <taxon>eudicotyledons</taxon>
        <taxon>Gunneridae</taxon>
        <taxon>Pentapetalae</taxon>
        <taxon>rosids</taxon>
        <taxon>fabids</taxon>
        <taxon>Fabales</taxon>
        <taxon>Fabaceae</taxon>
        <taxon>Cercidoideae</taxon>
        <taxon>Cercideae</taxon>
        <taxon>Bauhiniinae</taxon>
        <taxon>Bauhinia</taxon>
    </lineage>
</organism>
<reference evidence="1 2" key="1">
    <citation type="journal article" date="2022" name="DNA Res.">
        <title>Chromosomal-level genome assembly of the orchid tree Bauhinia variegata (Leguminosae; Cercidoideae) supports the allotetraploid origin hypothesis of Bauhinia.</title>
        <authorList>
            <person name="Zhong Y."/>
            <person name="Chen Y."/>
            <person name="Zheng D."/>
            <person name="Pang J."/>
            <person name="Liu Y."/>
            <person name="Luo S."/>
            <person name="Meng S."/>
            <person name="Qian L."/>
            <person name="Wei D."/>
            <person name="Dai S."/>
            <person name="Zhou R."/>
        </authorList>
    </citation>
    <scope>NUCLEOTIDE SEQUENCE [LARGE SCALE GENOMIC DNA]</scope>
    <source>
        <strain evidence="1">BV-YZ2020</strain>
    </source>
</reference>
<evidence type="ECO:0000313" key="1">
    <source>
        <dbReference type="EMBL" id="KAI4313920.1"/>
    </source>
</evidence>
<keyword evidence="2" id="KW-1185">Reference proteome</keyword>
<dbReference type="Proteomes" id="UP000828941">
    <property type="component" value="Chromosome 11"/>
</dbReference>
<proteinExistence type="predicted"/>
<protein>
    <submittedName>
        <fullName evidence="1">Uncharacterized protein</fullName>
    </submittedName>
</protein>
<evidence type="ECO:0000313" key="2">
    <source>
        <dbReference type="Proteomes" id="UP000828941"/>
    </source>
</evidence>
<dbReference type="EMBL" id="CM039436">
    <property type="protein sequence ID" value="KAI4313920.1"/>
    <property type="molecule type" value="Genomic_DNA"/>
</dbReference>
<sequence length="214" mass="22734">MKRETETLNHARQLVFRNDHNLAAAQGAPHLGCCQPIAPGSYNPVTATTGDPTIPLRFSRCFSGSPSTNLTPSPPPPPPPPSQQYLYTSPSRHIMSFPSHYPQHGHPVNDYYVGHVLGSSTTQPYGHSHHHNMNYVSGAAPAAESSSYTCIGAPVGQGFTAGAGRGSDVAGGGGKDVSLQNQDEGLNWGRSYSGSAAQQRLDHPSAINRYQDGF</sequence>
<name>A0ACB9LRG9_BAUVA</name>
<accession>A0ACB9LRG9</accession>
<gene>
    <name evidence="1" type="ORF">L6164_026862</name>
</gene>
<comment type="caution">
    <text evidence="1">The sequence shown here is derived from an EMBL/GenBank/DDBJ whole genome shotgun (WGS) entry which is preliminary data.</text>
</comment>